<dbReference type="AlphaFoldDB" id="A0AAV1IKP3"/>
<dbReference type="Pfam" id="PF01329">
    <property type="entry name" value="Pterin_4a"/>
    <property type="match status" value="1"/>
</dbReference>
<proteinExistence type="inferred from homology"/>
<evidence type="ECO:0000256" key="6">
    <source>
        <dbReference type="SAM" id="MobiDB-lite"/>
    </source>
</evidence>
<feature type="region of interest" description="Disordered" evidence="6">
    <location>
        <begin position="1"/>
        <end position="24"/>
    </location>
</feature>
<evidence type="ECO:0000256" key="5">
    <source>
        <dbReference type="ARBA" id="ARBA00030497"/>
    </source>
</evidence>
<dbReference type="PANTHER" id="PTHR12599">
    <property type="entry name" value="PTERIN-4-ALPHA-CARBINOLAMINE DEHYDRATASE"/>
    <property type="match status" value="1"/>
</dbReference>
<accession>A0AAV1IKP3</accession>
<evidence type="ECO:0000256" key="1">
    <source>
        <dbReference type="ARBA" id="ARBA00001554"/>
    </source>
</evidence>
<comment type="similarity">
    <text evidence="2">Belongs to the pterin-4-alpha-carbinolamine dehydratase family.</text>
</comment>
<dbReference type="Proteomes" id="UP001314263">
    <property type="component" value="Unassembled WGS sequence"/>
</dbReference>
<dbReference type="EC" id="4.2.1.96" evidence="3"/>
<dbReference type="GO" id="GO:0006729">
    <property type="term" value="P:tetrahydrobiopterin biosynthetic process"/>
    <property type="evidence" value="ECO:0007669"/>
    <property type="project" value="InterPro"/>
</dbReference>
<sequence>MASMSAEELRAQSCGGQCGKDTPRLSSEEITNLLPAVQDWEANAERTCISKRFVAKNFKAAIAFFEEVMKVAESEGHHPDLHLTSYRDVKVDVATHAIGGLSKFDFILAARIDAVPTEYSPKWLRQQQEKHAQAGSA</sequence>
<dbReference type="GO" id="GO:0008124">
    <property type="term" value="F:4-alpha-hydroxytetrahydrobiopterin dehydratase activity"/>
    <property type="evidence" value="ECO:0007669"/>
    <property type="project" value="UniProtKB-EC"/>
</dbReference>
<dbReference type="InterPro" id="IPR036428">
    <property type="entry name" value="PCD_sf"/>
</dbReference>
<dbReference type="InterPro" id="IPR001533">
    <property type="entry name" value="Pterin_deHydtase"/>
</dbReference>
<evidence type="ECO:0000256" key="4">
    <source>
        <dbReference type="ARBA" id="ARBA00023239"/>
    </source>
</evidence>
<keyword evidence="8" id="KW-1185">Reference proteome</keyword>
<comment type="caution">
    <text evidence="7">The sequence shown here is derived from an EMBL/GenBank/DDBJ whole genome shotgun (WGS) entry which is preliminary data.</text>
</comment>
<organism evidence="7 8">
    <name type="scientific">Coccomyxa viridis</name>
    <dbReference type="NCBI Taxonomy" id="1274662"/>
    <lineage>
        <taxon>Eukaryota</taxon>
        <taxon>Viridiplantae</taxon>
        <taxon>Chlorophyta</taxon>
        <taxon>core chlorophytes</taxon>
        <taxon>Trebouxiophyceae</taxon>
        <taxon>Trebouxiophyceae incertae sedis</taxon>
        <taxon>Coccomyxaceae</taxon>
        <taxon>Coccomyxa</taxon>
    </lineage>
</organism>
<dbReference type="SUPFAM" id="SSF55248">
    <property type="entry name" value="PCD-like"/>
    <property type="match status" value="1"/>
</dbReference>
<evidence type="ECO:0000256" key="2">
    <source>
        <dbReference type="ARBA" id="ARBA00006472"/>
    </source>
</evidence>
<name>A0AAV1IKP3_9CHLO</name>
<gene>
    <name evidence="7" type="ORF">CVIRNUC_011128</name>
</gene>
<evidence type="ECO:0000313" key="7">
    <source>
        <dbReference type="EMBL" id="CAK0787906.1"/>
    </source>
</evidence>
<comment type="catalytic activity">
    <reaction evidence="1">
        <text>(4aS,6R)-4a-hydroxy-L-erythro-5,6,7,8-tetrahydrobiopterin = (6R)-L-erythro-6,7-dihydrobiopterin + H2O</text>
        <dbReference type="Rhea" id="RHEA:11920"/>
        <dbReference type="ChEBI" id="CHEBI:15377"/>
        <dbReference type="ChEBI" id="CHEBI:15642"/>
        <dbReference type="ChEBI" id="CHEBI:43120"/>
        <dbReference type="EC" id="4.2.1.96"/>
    </reaction>
</comment>
<reference evidence="7 8" key="1">
    <citation type="submission" date="2023-10" db="EMBL/GenBank/DDBJ databases">
        <authorList>
            <person name="Maclean D."/>
            <person name="Macfadyen A."/>
        </authorList>
    </citation>
    <scope>NUCLEOTIDE SEQUENCE [LARGE SCALE GENOMIC DNA]</scope>
</reference>
<dbReference type="Gene3D" id="3.30.1360.20">
    <property type="entry name" value="Transcriptional coactivator/pterin dehydratase"/>
    <property type="match status" value="1"/>
</dbReference>
<protein>
    <recommendedName>
        <fullName evidence="3">4a-hydroxytetrahydrobiopterin dehydratase</fullName>
        <ecNumber evidence="3">4.2.1.96</ecNumber>
    </recommendedName>
    <alternativeName>
        <fullName evidence="5">4-alpha-hydroxy-tetrahydropterin dehydratase</fullName>
    </alternativeName>
</protein>
<keyword evidence="4" id="KW-0456">Lyase</keyword>
<dbReference type="PANTHER" id="PTHR12599:SF0">
    <property type="entry name" value="PTERIN-4-ALPHA-CARBINOLAMINE DEHYDRATASE"/>
    <property type="match status" value="1"/>
</dbReference>
<dbReference type="EMBL" id="CAUYUE010000018">
    <property type="protein sequence ID" value="CAK0787906.1"/>
    <property type="molecule type" value="Genomic_DNA"/>
</dbReference>
<evidence type="ECO:0000256" key="3">
    <source>
        <dbReference type="ARBA" id="ARBA00013252"/>
    </source>
</evidence>
<evidence type="ECO:0000313" key="8">
    <source>
        <dbReference type="Proteomes" id="UP001314263"/>
    </source>
</evidence>